<dbReference type="CDD" id="cd00637">
    <property type="entry name" value="7tm_classA_rhodopsin-like"/>
    <property type="match status" value="2"/>
</dbReference>
<organism evidence="11 12">
    <name type="scientific">Plectus sambesii</name>
    <dbReference type="NCBI Taxonomy" id="2011161"/>
    <lineage>
        <taxon>Eukaryota</taxon>
        <taxon>Metazoa</taxon>
        <taxon>Ecdysozoa</taxon>
        <taxon>Nematoda</taxon>
        <taxon>Chromadorea</taxon>
        <taxon>Plectida</taxon>
        <taxon>Plectina</taxon>
        <taxon>Plectoidea</taxon>
        <taxon>Plectidae</taxon>
        <taxon>Plectus</taxon>
    </lineage>
</organism>
<dbReference type="Proteomes" id="UP000887566">
    <property type="component" value="Unplaced"/>
</dbReference>
<feature type="transmembrane region" description="Helical" evidence="9">
    <location>
        <begin position="172"/>
        <end position="197"/>
    </location>
</feature>
<dbReference type="Gene3D" id="1.20.1070.10">
    <property type="entry name" value="Rhodopsin 7-helix transmembrane proteins"/>
    <property type="match status" value="2"/>
</dbReference>
<dbReference type="Pfam" id="PF00024">
    <property type="entry name" value="PAN_1"/>
    <property type="match status" value="1"/>
</dbReference>
<feature type="transmembrane region" description="Helical" evidence="9">
    <location>
        <begin position="132"/>
        <end position="152"/>
    </location>
</feature>
<dbReference type="AlphaFoldDB" id="A0A914UP57"/>
<evidence type="ECO:0000259" key="10">
    <source>
        <dbReference type="PROSITE" id="PS50262"/>
    </source>
</evidence>
<dbReference type="GO" id="GO:0007218">
    <property type="term" value="P:neuropeptide signaling pathway"/>
    <property type="evidence" value="ECO:0007669"/>
    <property type="project" value="TreeGrafter"/>
</dbReference>
<dbReference type="SUPFAM" id="SSF81321">
    <property type="entry name" value="Family A G protein-coupled receptor-like"/>
    <property type="match status" value="2"/>
</dbReference>
<dbReference type="InterPro" id="IPR000276">
    <property type="entry name" value="GPCR_Rhodpsn"/>
</dbReference>
<dbReference type="GO" id="GO:0008528">
    <property type="term" value="F:G protein-coupled peptide receptor activity"/>
    <property type="evidence" value="ECO:0007669"/>
    <property type="project" value="TreeGrafter"/>
</dbReference>
<comment type="subcellular location">
    <subcellularLocation>
        <location evidence="1">Cell membrane</location>
        <topology evidence="1">Multi-pass membrane protein</topology>
    </subcellularLocation>
</comment>
<evidence type="ECO:0000313" key="12">
    <source>
        <dbReference type="WBParaSite" id="PSAMB.scaffold1142size35358.g11241.t1"/>
    </source>
</evidence>
<reference evidence="12" key="1">
    <citation type="submission" date="2022-11" db="UniProtKB">
        <authorList>
            <consortium name="WormBaseParasite"/>
        </authorList>
    </citation>
    <scope>IDENTIFICATION</scope>
</reference>
<keyword evidence="4 9" id="KW-1133">Transmembrane helix</keyword>
<keyword evidence="3 9" id="KW-0812">Transmembrane</keyword>
<dbReference type="PRINTS" id="PR00237">
    <property type="entry name" value="GPCRRHODOPSN"/>
</dbReference>
<evidence type="ECO:0000256" key="2">
    <source>
        <dbReference type="ARBA" id="ARBA00022475"/>
    </source>
</evidence>
<feature type="domain" description="G-protein coupled receptors family 1 profile" evidence="10">
    <location>
        <begin position="32"/>
        <end position="279"/>
    </location>
</feature>
<feature type="transmembrane region" description="Helical" evidence="9">
    <location>
        <begin position="88"/>
        <end position="111"/>
    </location>
</feature>
<dbReference type="InterPro" id="IPR017452">
    <property type="entry name" value="GPCR_Rhodpsn_7TM"/>
</dbReference>
<sequence>MTNSTVTVDPDPESAMWLGLVYAVYASIGIPANILVLVLSTTQNVRIHPVNICIISIAFSDMMVLVSCLSSTIWALTYDIRVCKVMGVGIYVFIVMSMTLPACLALCRYVGLVRDEQELHPVLRPLRRRKGILVLNGMFWTYGLLFTLPYILTDSMGLDAMGFCGVVEISSVLLWAYYLVFIGGVLISAYLTTFIFYRKLSAWAERTSLVMTALAQKISAIWLGLLYAVYASIGIPANILVLVLSLTKNVRIHPINICIFSIAFSDMMLLVSTLSSTLWAFTRNMTICKVGGVGIYMFIMLSMTLPSCLSLCRDAGLAQEHELHPVLRPLRRRKGILILNGMFWTYGILYPLPFILTDRMGLDAMGFCGVVEINSVLLWAYYVVFICAYDGCMSDSAKSYTVGGWCFYYYYNPAWGYNLPTRDGAQSVCLPRGTLAVGVTYKMLNKIATKIPAAVPFAWVALSRNLSTPTLKDGWYWRTVLPTGGYATFPAIFSNIPWTPGDPDANTGPVEDAGVMAANGVRDVRTAFSHPPYGVTPLAVICQFAPLTWNYSQRGHGRMANSTYVVTQKIVKFKPECILMCHQSPFCTSLAFNPTTNDCQIYGVSPEDPRFTGAVTTDNSYDWYIRDGMEY</sequence>
<evidence type="ECO:0000313" key="11">
    <source>
        <dbReference type="Proteomes" id="UP000887566"/>
    </source>
</evidence>
<evidence type="ECO:0000256" key="4">
    <source>
        <dbReference type="ARBA" id="ARBA00022989"/>
    </source>
</evidence>
<feature type="transmembrane region" description="Helical" evidence="9">
    <location>
        <begin position="364"/>
        <end position="389"/>
    </location>
</feature>
<feature type="transmembrane region" description="Helical" evidence="9">
    <location>
        <begin position="333"/>
        <end position="352"/>
    </location>
</feature>
<keyword evidence="2" id="KW-1003">Cell membrane</keyword>
<dbReference type="GO" id="GO:0005886">
    <property type="term" value="C:plasma membrane"/>
    <property type="evidence" value="ECO:0007669"/>
    <property type="project" value="UniProtKB-SubCell"/>
</dbReference>
<keyword evidence="6 9" id="KW-0472">Membrane</keyword>
<evidence type="ECO:0000256" key="9">
    <source>
        <dbReference type="SAM" id="Phobius"/>
    </source>
</evidence>
<dbReference type="PROSITE" id="PS50262">
    <property type="entry name" value="G_PROTEIN_RECEP_F1_2"/>
    <property type="match status" value="1"/>
</dbReference>
<dbReference type="InterPro" id="IPR003609">
    <property type="entry name" value="Pan_app"/>
</dbReference>
<dbReference type="PANTHER" id="PTHR24230">
    <property type="entry name" value="G-PROTEIN COUPLED RECEPTOR"/>
    <property type="match status" value="1"/>
</dbReference>
<feature type="transmembrane region" description="Helical" evidence="9">
    <location>
        <begin position="52"/>
        <end position="76"/>
    </location>
</feature>
<evidence type="ECO:0000256" key="1">
    <source>
        <dbReference type="ARBA" id="ARBA00004651"/>
    </source>
</evidence>
<feature type="transmembrane region" description="Helical" evidence="9">
    <location>
        <begin position="20"/>
        <end position="40"/>
    </location>
</feature>
<keyword evidence="7" id="KW-0675">Receptor</keyword>
<keyword evidence="11" id="KW-1185">Reference proteome</keyword>
<evidence type="ECO:0000256" key="7">
    <source>
        <dbReference type="ARBA" id="ARBA00023170"/>
    </source>
</evidence>
<evidence type="ECO:0000256" key="3">
    <source>
        <dbReference type="ARBA" id="ARBA00022692"/>
    </source>
</evidence>
<dbReference type="WBParaSite" id="PSAMB.scaffold1142size35358.g11241.t1">
    <property type="protein sequence ID" value="PSAMB.scaffold1142size35358.g11241.t1"/>
    <property type="gene ID" value="PSAMB.scaffold1142size35358.g11241"/>
</dbReference>
<evidence type="ECO:0000256" key="8">
    <source>
        <dbReference type="ARBA" id="ARBA00023224"/>
    </source>
</evidence>
<feature type="transmembrane region" description="Helical" evidence="9">
    <location>
        <begin position="257"/>
        <end position="281"/>
    </location>
</feature>
<keyword evidence="8" id="KW-0807">Transducer</keyword>
<protein>
    <submittedName>
        <fullName evidence="12">G-protein coupled receptors family 1 profile domain-containing protein</fullName>
    </submittedName>
</protein>
<evidence type="ECO:0000256" key="5">
    <source>
        <dbReference type="ARBA" id="ARBA00023040"/>
    </source>
</evidence>
<accession>A0A914UP57</accession>
<proteinExistence type="predicted"/>
<keyword evidence="5" id="KW-0297">G-protein coupled receptor</keyword>
<name>A0A914UP57_9BILA</name>
<evidence type="ECO:0000256" key="6">
    <source>
        <dbReference type="ARBA" id="ARBA00023136"/>
    </source>
</evidence>